<dbReference type="Gene3D" id="2.130.10.10">
    <property type="entry name" value="YVTN repeat-like/Quinoprotein amine dehydrogenase"/>
    <property type="match status" value="3"/>
</dbReference>
<dbReference type="PROSITE" id="PS00678">
    <property type="entry name" value="WD_REPEATS_1"/>
    <property type="match status" value="3"/>
</dbReference>
<dbReference type="STRING" id="27342.A0A0H2R8J1"/>
<dbReference type="Proteomes" id="UP000053477">
    <property type="component" value="Unassembled WGS sequence"/>
</dbReference>
<dbReference type="InterPro" id="IPR036322">
    <property type="entry name" value="WD40_repeat_dom_sf"/>
</dbReference>
<dbReference type="PROSITE" id="PS50082">
    <property type="entry name" value="WD_REPEATS_2"/>
    <property type="match status" value="5"/>
</dbReference>
<feature type="region of interest" description="Disordered" evidence="5">
    <location>
        <begin position="369"/>
        <end position="393"/>
    </location>
</feature>
<evidence type="ECO:0000256" key="3">
    <source>
        <dbReference type="PROSITE-ProRule" id="PRU00221"/>
    </source>
</evidence>
<name>A0A0H2R8J1_9AGAM</name>
<dbReference type="SUPFAM" id="SSF50978">
    <property type="entry name" value="WD40 repeat-like"/>
    <property type="match status" value="1"/>
</dbReference>
<protein>
    <submittedName>
        <fullName evidence="6">WD40 repeat-like protein</fullName>
    </submittedName>
</protein>
<feature type="repeat" description="WD" evidence="3">
    <location>
        <begin position="407"/>
        <end position="446"/>
    </location>
</feature>
<evidence type="ECO:0000256" key="2">
    <source>
        <dbReference type="ARBA" id="ARBA00022737"/>
    </source>
</evidence>
<keyword evidence="4" id="KW-0175">Coiled coil</keyword>
<dbReference type="AlphaFoldDB" id="A0A0H2R8J1"/>
<dbReference type="InterPro" id="IPR020472">
    <property type="entry name" value="WD40_PAC1"/>
</dbReference>
<keyword evidence="2" id="KW-0677">Repeat</keyword>
<dbReference type="EMBL" id="KQ086103">
    <property type="protein sequence ID" value="KLO08185.1"/>
    <property type="molecule type" value="Genomic_DNA"/>
</dbReference>
<keyword evidence="7" id="KW-1185">Reference proteome</keyword>
<dbReference type="Pfam" id="PF00400">
    <property type="entry name" value="WD40"/>
    <property type="match status" value="5"/>
</dbReference>
<feature type="region of interest" description="Disordered" evidence="5">
    <location>
        <begin position="1"/>
        <end position="24"/>
    </location>
</feature>
<proteinExistence type="predicted"/>
<sequence>MTPKLISAAASSSSKHRSLGGTRLPSNRLDLIALGRTPLHLGLSTRRITSTDLQIAEATDELLAKEIPEPDESPHNISLLRGFKATIPSSERNKTRRRQMRNVDAPRMGLKKLGLHARGLLMDEEEESSRSVSEDDMVVVNNAKGKGKRRARESLGASVALGKEELKRQTEEILLDKENIHIRRALLNNQIAEITYKINNLTSARSELEQNLLKLQEDELELDDELEGVHERIEFEDNLKGAGLGQDITHSSRRRKGPAFLPSEHDELPTGVAFLTFSSHRTPISALDFSEPYGTLVSASSGSAEEDSSPIVWDLLTASEIGHLRGHRGAVKTLQVEDHVCLTGGEDGSVRVWDLRRVGDDDDLVNVTGVNGSGDNAEDKTSNGIRAGESTEDDDFTLTDGPCARVLEGHSKAVTALFFEDNCLVTGASDKTLRQWDLTTGQCVLTMDILWAMSHPHPSSLSTPDTTLDFSTTWDTFGLGGSSDFVGGVQFWGYGLVSGSADGAVRMWDMRTGQAHRTLIGHTGPVTSLQFDELHIVSGSLDKTVRIWDLRTMSPSETIQFDGGVTSLQFDSRKVVAAAGENAVRIFNRTTRQFSGLSTNGHTESVQCLRYMDKYLVSGGRDCAVKVWAL</sequence>
<evidence type="ECO:0000256" key="1">
    <source>
        <dbReference type="ARBA" id="ARBA00022574"/>
    </source>
</evidence>
<keyword evidence="1 3" id="KW-0853">WD repeat</keyword>
<dbReference type="SMART" id="SM00320">
    <property type="entry name" value="WD40"/>
    <property type="match status" value="7"/>
</dbReference>
<accession>A0A0H2R8J1</accession>
<feature type="repeat" description="WD" evidence="3">
    <location>
        <begin position="496"/>
        <end position="518"/>
    </location>
</feature>
<dbReference type="Gene3D" id="6.10.280.220">
    <property type="match status" value="1"/>
</dbReference>
<gene>
    <name evidence="6" type="ORF">SCHPADRAFT_835644</name>
</gene>
<feature type="repeat" description="WD" evidence="3">
    <location>
        <begin position="324"/>
        <end position="356"/>
    </location>
</feature>
<dbReference type="PROSITE" id="PS50294">
    <property type="entry name" value="WD_REPEATS_REGION"/>
    <property type="match status" value="4"/>
</dbReference>
<organism evidence="6 7">
    <name type="scientific">Schizopora paradoxa</name>
    <dbReference type="NCBI Taxonomy" id="27342"/>
    <lineage>
        <taxon>Eukaryota</taxon>
        <taxon>Fungi</taxon>
        <taxon>Dikarya</taxon>
        <taxon>Basidiomycota</taxon>
        <taxon>Agaricomycotina</taxon>
        <taxon>Agaricomycetes</taxon>
        <taxon>Hymenochaetales</taxon>
        <taxon>Schizoporaceae</taxon>
        <taxon>Schizopora</taxon>
    </lineage>
</organism>
<dbReference type="OrthoDB" id="496at2759"/>
<dbReference type="InterPro" id="IPR001680">
    <property type="entry name" value="WD40_rpt"/>
</dbReference>
<dbReference type="InterPro" id="IPR019775">
    <property type="entry name" value="WD40_repeat_CS"/>
</dbReference>
<dbReference type="InParanoid" id="A0A0H2R8J1"/>
<dbReference type="FunCoup" id="A0A0H2R8J1">
    <property type="interactions" value="160"/>
</dbReference>
<dbReference type="InterPro" id="IPR015943">
    <property type="entry name" value="WD40/YVTN_repeat-like_dom_sf"/>
</dbReference>
<dbReference type="InterPro" id="IPR053299">
    <property type="entry name" value="ASTRA_WD_repeat"/>
</dbReference>
<feature type="coiled-coil region" evidence="4">
    <location>
        <begin position="191"/>
        <end position="225"/>
    </location>
</feature>
<dbReference type="PANTHER" id="PTHR44156">
    <property type="entry name" value="SUPERNUMERARY LIMBS, ISOFORM B-RELATED"/>
    <property type="match status" value="1"/>
</dbReference>
<feature type="repeat" description="WD" evidence="3">
    <location>
        <begin position="519"/>
        <end position="558"/>
    </location>
</feature>
<evidence type="ECO:0000313" key="6">
    <source>
        <dbReference type="EMBL" id="KLO08185.1"/>
    </source>
</evidence>
<reference evidence="6 7" key="1">
    <citation type="submission" date="2015-04" db="EMBL/GenBank/DDBJ databases">
        <title>Complete genome sequence of Schizopora paradoxa KUC8140, a cosmopolitan wood degrader in East Asia.</title>
        <authorList>
            <consortium name="DOE Joint Genome Institute"/>
            <person name="Min B."/>
            <person name="Park H."/>
            <person name="Jang Y."/>
            <person name="Kim J.-J."/>
            <person name="Kim K.H."/>
            <person name="Pangilinan J."/>
            <person name="Lipzen A."/>
            <person name="Riley R."/>
            <person name="Grigoriev I.V."/>
            <person name="Spatafora J.W."/>
            <person name="Choi I.-G."/>
        </authorList>
    </citation>
    <scope>NUCLEOTIDE SEQUENCE [LARGE SCALE GENOMIC DNA]</scope>
    <source>
        <strain evidence="6 7">KUC8140</strain>
    </source>
</reference>
<evidence type="ECO:0000256" key="4">
    <source>
        <dbReference type="SAM" id="Coils"/>
    </source>
</evidence>
<dbReference type="PRINTS" id="PR00320">
    <property type="entry name" value="GPROTEINBRPT"/>
</dbReference>
<evidence type="ECO:0000256" key="5">
    <source>
        <dbReference type="SAM" id="MobiDB-lite"/>
    </source>
</evidence>
<feature type="repeat" description="WD" evidence="3">
    <location>
        <begin position="599"/>
        <end position="630"/>
    </location>
</feature>
<dbReference type="CDD" id="cd00200">
    <property type="entry name" value="WD40"/>
    <property type="match status" value="1"/>
</dbReference>
<evidence type="ECO:0000313" key="7">
    <source>
        <dbReference type="Proteomes" id="UP000053477"/>
    </source>
</evidence>